<reference evidence="2 3" key="1">
    <citation type="submission" date="2018-06" db="EMBL/GenBank/DDBJ databases">
        <authorList>
            <consortium name="Pathogen Informatics"/>
            <person name="Doyle S."/>
        </authorList>
    </citation>
    <scope>NUCLEOTIDE SEQUENCE [LARGE SCALE GENOMIC DNA]</scope>
    <source>
        <strain evidence="2 3">NCTC13043</strain>
    </source>
</reference>
<accession>A0A379G9E4</accession>
<keyword evidence="1" id="KW-0472">Membrane</keyword>
<dbReference type="Proteomes" id="UP000254235">
    <property type="component" value="Unassembled WGS sequence"/>
</dbReference>
<dbReference type="AlphaFoldDB" id="A0A379G9E4"/>
<proteinExistence type="predicted"/>
<feature type="transmembrane region" description="Helical" evidence="1">
    <location>
        <begin position="40"/>
        <end position="59"/>
    </location>
</feature>
<dbReference type="OrthoDB" id="1083963at2"/>
<evidence type="ECO:0000256" key="1">
    <source>
        <dbReference type="SAM" id="Phobius"/>
    </source>
</evidence>
<name>A0A379G9E4_9BACT</name>
<protein>
    <submittedName>
        <fullName evidence="2">Uncharacterized protein</fullName>
    </submittedName>
</protein>
<organism evidence="2 3">
    <name type="scientific">Prevotella pallens</name>
    <dbReference type="NCBI Taxonomy" id="60133"/>
    <lineage>
        <taxon>Bacteria</taxon>
        <taxon>Pseudomonadati</taxon>
        <taxon>Bacteroidota</taxon>
        <taxon>Bacteroidia</taxon>
        <taxon>Bacteroidales</taxon>
        <taxon>Prevotellaceae</taxon>
        <taxon>Prevotella</taxon>
    </lineage>
</organism>
<feature type="transmembrane region" description="Helical" evidence="1">
    <location>
        <begin position="71"/>
        <end position="92"/>
    </location>
</feature>
<dbReference type="EMBL" id="UGTP01000002">
    <property type="protein sequence ID" value="SUC37597.1"/>
    <property type="molecule type" value="Genomic_DNA"/>
</dbReference>
<keyword evidence="1" id="KW-1133">Transmembrane helix</keyword>
<sequence>MGFNYTIIIYIIVLSGLIYAIFIAIYFEAKLSHQSNKAKANIFTGIFISLYTLTGLASLLSSFSNSMIIRYGFPTLFAAEQLVGIIFFLRYFRETRRWLNKNTNAVTLIFKKNRSAIQPKRIVVDAIDGVPNGKGIIHWIYKKCLISPGTHQFKLRVIANKKGRSYGEDEFLSYETQVKLLPGGKYYIEEDLEQQCINITPLFHIKVEYSDVEPQNKAK</sequence>
<gene>
    <name evidence="2" type="ORF">NCTC13043_02087</name>
</gene>
<evidence type="ECO:0000313" key="3">
    <source>
        <dbReference type="Proteomes" id="UP000254235"/>
    </source>
</evidence>
<evidence type="ECO:0000313" key="2">
    <source>
        <dbReference type="EMBL" id="SUC37597.1"/>
    </source>
</evidence>
<keyword evidence="1" id="KW-0812">Transmembrane</keyword>
<feature type="transmembrane region" description="Helical" evidence="1">
    <location>
        <begin position="6"/>
        <end position="28"/>
    </location>
</feature>